<evidence type="ECO:0000313" key="1">
    <source>
        <dbReference type="EMBL" id="JAD21469.1"/>
    </source>
</evidence>
<organism evidence="1">
    <name type="scientific">Arundo donax</name>
    <name type="common">Giant reed</name>
    <name type="synonym">Donax arundinaceus</name>
    <dbReference type="NCBI Taxonomy" id="35708"/>
    <lineage>
        <taxon>Eukaryota</taxon>
        <taxon>Viridiplantae</taxon>
        <taxon>Streptophyta</taxon>
        <taxon>Embryophyta</taxon>
        <taxon>Tracheophyta</taxon>
        <taxon>Spermatophyta</taxon>
        <taxon>Magnoliopsida</taxon>
        <taxon>Liliopsida</taxon>
        <taxon>Poales</taxon>
        <taxon>Poaceae</taxon>
        <taxon>PACMAD clade</taxon>
        <taxon>Arundinoideae</taxon>
        <taxon>Arundineae</taxon>
        <taxon>Arundo</taxon>
    </lineage>
</organism>
<dbReference type="AlphaFoldDB" id="A0A0A8Y621"/>
<accession>A0A0A8Y621</accession>
<proteinExistence type="predicted"/>
<reference evidence="1" key="1">
    <citation type="submission" date="2014-09" db="EMBL/GenBank/DDBJ databases">
        <authorList>
            <person name="Magalhaes I.L.F."/>
            <person name="Oliveira U."/>
            <person name="Santos F.R."/>
            <person name="Vidigal T.H.D.A."/>
            <person name="Brescovit A.D."/>
            <person name="Santos A.J."/>
        </authorList>
    </citation>
    <scope>NUCLEOTIDE SEQUENCE</scope>
    <source>
        <tissue evidence="1">Shoot tissue taken approximately 20 cm above the soil surface</tissue>
    </source>
</reference>
<reference evidence="1" key="2">
    <citation type="journal article" date="2015" name="Data Brief">
        <title>Shoot transcriptome of the giant reed, Arundo donax.</title>
        <authorList>
            <person name="Barrero R.A."/>
            <person name="Guerrero F.D."/>
            <person name="Moolhuijzen P."/>
            <person name="Goolsby J.A."/>
            <person name="Tidwell J."/>
            <person name="Bellgard S.E."/>
            <person name="Bellgard M.I."/>
        </authorList>
    </citation>
    <scope>NUCLEOTIDE SEQUENCE</scope>
    <source>
        <tissue evidence="1">Shoot tissue taken approximately 20 cm above the soil surface</tissue>
    </source>
</reference>
<protein>
    <submittedName>
        <fullName evidence="1">Uncharacterized protein</fullName>
    </submittedName>
</protein>
<name>A0A0A8Y621_ARUDO</name>
<sequence length="27" mass="3093">MDGSSLVSYFGLRRVFNSFYMVINCEG</sequence>
<dbReference type="EMBL" id="GBRH01276426">
    <property type="protein sequence ID" value="JAD21469.1"/>
    <property type="molecule type" value="Transcribed_RNA"/>
</dbReference>